<dbReference type="Pfam" id="PF00025">
    <property type="entry name" value="Arf"/>
    <property type="match status" value="1"/>
</dbReference>
<organism evidence="5">
    <name type="scientific">Bracon brevicornis</name>
    <dbReference type="NCBI Taxonomy" id="1563983"/>
    <lineage>
        <taxon>Eukaryota</taxon>
        <taxon>Metazoa</taxon>
        <taxon>Ecdysozoa</taxon>
        <taxon>Arthropoda</taxon>
        <taxon>Hexapoda</taxon>
        <taxon>Insecta</taxon>
        <taxon>Pterygota</taxon>
        <taxon>Neoptera</taxon>
        <taxon>Endopterygota</taxon>
        <taxon>Hymenoptera</taxon>
        <taxon>Apocrita</taxon>
        <taxon>Ichneumonoidea</taxon>
        <taxon>Braconidae</taxon>
        <taxon>Braconinae</taxon>
        <taxon>Bracon</taxon>
    </lineage>
</organism>
<dbReference type="InterPro" id="IPR027417">
    <property type="entry name" value="P-loop_NTPase"/>
</dbReference>
<evidence type="ECO:0000256" key="2">
    <source>
        <dbReference type="ARBA" id="ARBA00023134"/>
    </source>
</evidence>
<dbReference type="GO" id="GO:0003924">
    <property type="term" value="F:GTPase activity"/>
    <property type="evidence" value="ECO:0007669"/>
    <property type="project" value="InterPro"/>
</dbReference>
<keyword evidence="4" id="KW-0479">Metal-binding</keyword>
<sequence>MLMKRLQDGNELDDASQTVPTNGVNLFTVKSKDGHFDMVIKEIGGSIAPMWKNYFNKVSKIIYVIDASNLCQISAAGVLFYSLLVEPKLEHVKIALVLGKMDLSYRQMRNEALLMIHFARLKREVRQDITVIEASAMTGQGVETIRDWLFDPATLKAVGATGNAAAAANASALLHASKKKIR</sequence>
<dbReference type="GO" id="GO:0046872">
    <property type="term" value="F:metal ion binding"/>
    <property type="evidence" value="ECO:0007669"/>
    <property type="project" value="UniProtKB-KW"/>
</dbReference>
<feature type="binding site" evidence="3">
    <location>
        <position position="45"/>
    </location>
    <ligand>
        <name>GTP</name>
        <dbReference type="ChEBI" id="CHEBI:37565"/>
    </ligand>
</feature>
<evidence type="ECO:0000313" key="5">
    <source>
        <dbReference type="EMBL" id="CAD1551029.1"/>
    </source>
</evidence>
<evidence type="ECO:0008006" key="6">
    <source>
        <dbReference type="Google" id="ProtNLM"/>
    </source>
</evidence>
<dbReference type="Gene3D" id="3.40.50.300">
    <property type="entry name" value="P-loop containing nucleotide triphosphate hydrolases"/>
    <property type="match status" value="1"/>
</dbReference>
<keyword evidence="2 3" id="KW-0342">GTP-binding</keyword>
<reference evidence="5" key="1">
    <citation type="submission" date="2020-07" db="EMBL/GenBank/DDBJ databases">
        <authorList>
            <person name="Ferguson B K."/>
        </authorList>
    </citation>
    <scope>NUCLEOTIDE SEQUENCE</scope>
    <source>
        <strain evidence="5">L06</strain>
    </source>
</reference>
<evidence type="ECO:0000256" key="3">
    <source>
        <dbReference type="PIRSR" id="PIRSR606689-1"/>
    </source>
</evidence>
<evidence type="ECO:0000256" key="1">
    <source>
        <dbReference type="ARBA" id="ARBA00022741"/>
    </source>
</evidence>
<dbReference type="PANTHER" id="PTHR46688">
    <property type="entry name" value="ADP-RIBOSYLATION FACTOR-LIKE PROTEIN 16"/>
    <property type="match status" value="1"/>
</dbReference>
<proteinExistence type="predicted"/>
<feature type="binding site" evidence="4">
    <location>
        <position position="21"/>
    </location>
    <ligand>
        <name>Mg(2+)</name>
        <dbReference type="ChEBI" id="CHEBI:18420"/>
    </ligand>
</feature>
<dbReference type="EMBL" id="CADCXW020000016">
    <property type="protein sequence ID" value="CAD1551029.1"/>
    <property type="molecule type" value="Genomic_DNA"/>
</dbReference>
<dbReference type="GO" id="GO:0005525">
    <property type="term" value="F:GTP binding"/>
    <property type="evidence" value="ECO:0007669"/>
    <property type="project" value="UniProtKB-KW"/>
</dbReference>
<accession>A0A6V7JL90</accession>
<dbReference type="PANTHER" id="PTHR46688:SF1">
    <property type="entry name" value="ADP-RIBOSYLATION FACTOR-LIKE PROTEIN 16"/>
    <property type="match status" value="1"/>
</dbReference>
<dbReference type="InterPro" id="IPR006689">
    <property type="entry name" value="Small_GTPase_ARF/SAR"/>
</dbReference>
<dbReference type="SUPFAM" id="SSF52540">
    <property type="entry name" value="P-loop containing nucleoside triphosphate hydrolases"/>
    <property type="match status" value="1"/>
</dbReference>
<evidence type="ECO:0000256" key="4">
    <source>
        <dbReference type="PIRSR" id="PIRSR606689-2"/>
    </source>
</evidence>
<keyword evidence="4" id="KW-0460">Magnesium</keyword>
<protein>
    <recommendedName>
        <fullName evidence="6">ADP-ribosylation factor-like protein 16</fullName>
    </recommendedName>
</protein>
<gene>
    <name evidence="5" type="ORF">BBRV_LOCUS51727</name>
</gene>
<name>A0A6V7JL90_9HYME</name>
<keyword evidence="1 3" id="KW-0547">Nucleotide-binding</keyword>
<dbReference type="AlphaFoldDB" id="A0A6V7JL90"/>